<dbReference type="EMBL" id="LT549890">
    <property type="protein sequence ID" value="SAI85313.1"/>
    <property type="molecule type" value="Genomic_DNA"/>
</dbReference>
<accession>A0A157T1I8</accession>
<sequence>MGSINHDEILRKYLKEFINNNYLSCYLHDLFKSIIVRGGQERRDCDITASISEQTSEFAKKTCVLETVLKNYPQ</sequence>
<dbReference type="Proteomes" id="UP000076770">
    <property type="component" value="Chromosome i"/>
</dbReference>
<organism evidence="1 2">
    <name type="scientific">Saccharolobus solfataricus</name>
    <name type="common">Sulfolobus solfataricus</name>
    <dbReference type="NCBI Taxonomy" id="2287"/>
    <lineage>
        <taxon>Archaea</taxon>
        <taxon>Thermoproteota</taxon>
        <taxon>Thermoprotei</taxon>
        <taxon>Sulfolobales</taxon>
        <taxon>Sulfolobaceae</taxon>
        <taxon>Saccharolobus</taxon>
    </lineage>
</organism>
<reference evidence="2" key="1">
    <citation type="submission" date="2016-04" db="EMBL/GenBank/DDBJ databases">
        <authorList>
            <person name="Shah S.A."/>
            <person name="Garrett R.A."/>
        </authorList>
    </citation>
    <scope>NUCLEOTIDE SEQUENCE [LARGE SCALE GENOMIC DNA]</scope>
    <source>
        <strain evidence="2">ATCC 35091 / DSM 1616 / JCM 8930 / NBRC 15331 / P1</strain>
    </source>
</reference>
<protein>
    <submittedName>
        <fullName evidence="1">Uncharacterized protein</fullName>
    </submittedName>
</protein>
<proteinExistence type="predicted"/>
<name>A0A157T1I8_SACSO</name>
<evidence type="ECO:0000313" key="2">
    <source>
        <dbReference type="Proteomes" id="UP000076770"/>
    </source>
</evidence>
<dbReference type="AlphaFoldDB" id="A0A157T1I8"/>
<gene>
    <name evidence="1" type="ORF">SSOP1_1759</name>
</gene>
<evidence type="ECO:0000313" key="1">
    <source>
        <dbReference type="EMBL" id="SAI85313.1"/>
    </source>
</evidence>